<dbReference type="GeneID" id="103165183"/>
<dbReference type="GeneTree" id="ENSGT00940000164637"/>
<dbReference type="PANTHER" id="PTHR22909">
    <property type="entry name" value="GOLGI INTEGRAL MEMBRANE PROTEIN 4"/>
    <property type="match status" value="1"/>
</dbReference>
<feature type="transmembrane region" description="Helical" evidence="3">
    <location>
        <begin position="12"/>
        <end position="33"/>
    </location>
</feature>
<feature type="compositionally biased region" description="Basic and acidic residues" evidence="2">
    <location>
        <begin position="402"/>
        <end position="413"/>
    </location>
</feature>
<name>A0A6I8PE89_ORNAN</name>
<feature type="coiled-coil region" evidence="1">
    <location>
        <begin position="118"/>
        <end position="145"/>
    </location>
</feature>
<feature type="coiled-coil region" evidence="1">
    <location>
        <begin position="33"/>
        <end position="88"/>
    </location>
</feature>
<evidence type="ECO:0000256" key="1">
    <source>
        <dbReference type="SAM" id="Coils"/>
    </source>
</evidence>
<evidence type="ECO:0000256" key="2">
    <source>
        <dbReference type="SAM" id="MobiDB-lite"/>
    </source>
</evidence>
<dbReference type="InParanoid" id="A0A6I8PE89"/>
<dbReference type="PANTHER" id="PTHR22909:SF23">
    <property type="entry name" value="GOLGI INTEGRAL MEMBRANE PROTEIN 4-LIKE"/>
    <property type="match status" value="1"/>
</dbReference>
<feature type="compositionally biased region" description="Low complexity" evidence="2">
    <location>
        <begin position="435"/>
        <end position="449"/>
    </location>
</feature>
<keyword evidence="1" id="KW-0175">Coiled coil</keyword>
<organism evidence="4 5">
    <name type="scientific">Ornithorhynchus anatinus</name>
    <name type="common">Duckbill platypus</name>
    <dbReference type="NCBI Taxonomy" id="9258"/>
    <lineage>
        <taxon>Eukaryota</taxon>
        <taxon>Metazoa</taxon>
        <taxon>Chordata</taxon>
        <taxon>Craniata</taxon>
        <taxon>Vertebrata</taxon>
        <taxon>Euteleostomi</taxon>
        <taxon>Mammalia</taxon>
        <taxon>Monotremata</taxon>
        <taxon>Ornithorhynchidae</taxon>
        <taxon>Ornithorhynchus</taxon>
    </lineage>
</organism>
<dbReference type="RefSeq" id="XP_028921860.1">
    <property type="nucleotide sequence ID" value="XM_029066027.2"/>
</dbReference>
<keyword evidence="3" id="KW-0472">Membrane</keyword>
<keyword evidence="5" id="KW-1185">Reference proteome</keyword>
<protein>
    <recommendedName>
        <fullName evidence="6">Golgi integral membrane protein 4</fullName>
    </recommendedName>
</protein>
<reference evidence="4" key="3">
    <citation type="submission" date="2025-09" db="UniProtKB">
        <authorList>
            <consortium name="Ensembl"/>
        </authorList>
    </citation>
    <scope>IDENTIFICATION</scope>
    <source>
        <strain evidence="4">Glennie</strain>
    </source>
</reference>
<sequence length="530" mass="58776">MGAGGWPRRQKGLLQSGFLLSAALGLVGAGLLYDHLQRRARAAEGQAALARGQQEAMSAQLQVVYEHRSRLERSLQKERGDHKKTKEDFLVYKLEAQEALNKEKQDSMNRYGALSSQHKILKNQHEDVKKQLRELQGQHNGLKLEQRRMLESHGQQLAQLQRDRDSEVAGLQDLVLKLRAESRLLRQAHQEVHTQLLGAQAQVEEFRQLKEALQKMPSFKDLGPGPREPSSRAGGSQAHLEHPKVIISTARIPREAQAPVADPPGQPPARVPNRLQEPGQGRVIHLARVANPRPTSLLSNQRVQKGAEAWLQETGPPPALPSAAQGRMPLVHPASRTPPVQMQSWQDIVNKVNAQMGEEQGGQNGNLPPANQDKEAVHPPANQGGDPKEGTDEEELEMDAGMIEREEDVRPQKDPATQELLGAARQPPASPTWVPDEAPGPAQDPAQDPNNQGEDEFEEAELERPEFEGGTGKAGPRLEKARDLLDNYQDNREPEDHGGEEDESEQPQLVPQGRGRVALSRTRIRKDSYY</sequence>
<evidence type="ECO:0008006" key="6">
    <source>
        <dbReference type="Google" id="ProtNLM"/>
    </source>
</evidence>
<reference evidence="4 5" key="1">
    <citation type="journal article" date="2008" name="Nature">
        <title>Genome analysis of the platypus reveals unique signatures of evolution.</title>
        <authorList>
            <person name="Warren W.C."/>
            <person name="Hillier L.W."/>
            <person name="Marshall Graves J.A."/>
            <person name="Birney E."/>
            <person name="Ponting C.P."/>
            <person name="Grutzner F."/>
            <person name="Belov K."/>
            <person name="Miller W."/>
            <person name="Clarke L."/>
            <person name="Chinwalla A.T."/>
            <person name="Yang S.P."/>
            <person name="Heger A."/>
            <person name="Locke D.P."/>
            <person name="Miethke P."/>
            <person name="Waters P.D."/>
            <person name="Veyrunes F."/>
            <person name="Fulton L."/>
            <person name="Fulton B."/>
            <person name="Graves T."/>
            <person name="Wallis J."/>
            <person name="Puente X.S."/>
            <person name="Lopez-Otin C."/>
            <person name="Ordonez G.R."/>
            <person name="Eichler E.E."/>
            <person name="Chen L."/>
            <person name="Cheng Z."/>
            <person name="Deakin J.E."/>
            <person name="Alsop A."/>
            <person name="Thompson K."/>
            <person name="Kirby P."/>
            <person name="Papenfuss A.T."/>
            <person name="Wakefield M.J."/>
            <person name="Olender T."/>
            <person name="Lancet D."/>
            <person name="Huttley G.A."/>
            <person name="Smit A.F."/>
            <person name="Pask A."/>
            <person name="Temple-Smith P."/>
            <person name="Batzer M.A."/>
            <person name="Walker J.A."/>
            <person name="Konkel M.K."/>
            <person name="Harris R.S."/>
            <person name="Whittington C.M."/>
            <person name="Wong E.S."/>
            <person name="Gemmell N.J."/>
            <person name="Buschiazzo E."/>
            <person name="Vargas Jentzsch I.M."/>
            <person name="Merkel A."/>
            <person name="Schmitz J."/>
            <person name="Zemann A."/>
            <person name="Churakov G."/>
            <person name="Kriegs J.O."/>
            <person name="Brosius J."/>
            <person name="Murchison E.P."/>
            <person name="Sachidanandam R."/>
            <person name="Smith C."/>
            <person name="Hannon G.J."/>
            <person name="Tsend-Ayush E."/>
            <person name="McMillan D."/>
            <person name="Attenborough R."/>
            <person name="Rens W."/>
            <person name="Ferguson-Smith M."/>
            <person name="Lefevre C.M."/>
            <person name="Sharp J.A."/>
            <person name="Nicholas K.R."/>
            <person name="Ray D.A."/>
            <person name="Kube M."/>
            <person name="Reinhardt R."/>
            <person name="Pringle T.H."/>
            <person name="Taylor J."/>
            <person name="Jones R.C."/>
            <person name="Nixon B."/>
            <person name="Dacheux J.L."/>
            <person name="Niwa H."/>
            <person name="Sekita Y."/>
            <person name="Huang X."/>
            <person name="Stark A."/>
            <person name="Kheradpour P."/>
            <person name="Kellis M."/>
            <person name="Flicek P."/>
            <person name="Chen Y."/>
            <person name="Webber C."/>
            <person name="Hardison R."/>
            <person name="Nelson J."/>
            <person name="Hallsworth-Pepin K."/>
            <person name="Delehaunty K."/>
            <person name="Markovic C."/>
            <person name="Minx P."/>
            <person name="Feng Y."/>
            <person name="Kremitzki C."/>
            <person name="Mitreva M."/>
            <person name="Glasscock J."/>
            <person name="Wylie T."/>
            <person name="Wohldmann P."/>
            <person name="Thiru P."/>
            <person name="Nhan M.N."/>
            <person name="Pohl C.S."/>
            <person name="Smith S.M."/>
            <person name="Hou S."/>
            <person name="Nefedov M."/>
            <person name="de Jong P.J."/>
            <person name="Renfree M.B."/>
            <person name="Mardis E.R."/>
            <person name="Wilson R.K."/>
        </authorList>
    </citation>
    <scope>NUCLEOTIDE SEQUENCE [LARGE SCALE GENOMIC DNA]</scope>
    <source>
        <strain evidence="4 5">Glennie</strain>
    </source>
</reference>
<accession>A0A6I8PE89</accession>
<dbReference type="GO" id="GO:0016020">
    <property type="term" value="C:membrane"/>
    <property type="evidence" value="ECO:0000318"/>
    <property type="project" value="GO_Central"/>
</dbReference>
<evidence type="ECO:0000313" key="5">
    <source>
        <dbReference type="Proteomes" id="UP000002279"/>
    </source>
</evidence>
<proteinExistence type="predicted"/>
<feature type="compositionally biased region" description="Basic and acidic residues" evidence="2">
    <location>
        <begin position="476"/>
        <end position="497"/>
    </location>
</feature>
<dbReference type="KEGG" id="oaa:103165183"/>
<reference evidence="4" key="2">
    <citation type="submission" date="2025-08" db="UniProtKB">
        <authorList>
            <consortium name="Ensembl"/>
        </authorList>
    </citation>
    <scope>IDENTIFICATION</scope>
    <source>
        <strain evidence="4">Glennie</strain>
    </source>
</reference>
<dbReference type="OrthoDB" id="6288648at2759"/>
<feature type="compositionally biased region" description="Polar residues" evidence="2">
    <location>
        <begin position="338"/>
        <end position="347"/>
    </location>
</feature>
<dbReference type="OMA" id="LQMDAGM"/>
<feature type="region of interest" description="Disordered" evidence="2">
    <location>
        <begin position="217"/>
        <end position="240"/>
    </location>
</feature>
<evidence type="ECO:0000313" key="4">
    <source>
        <dbReference type="Ensembl" id="ENSOANP00000052215.1"/>
    </source>
</evidence>
<feature type="region of interest" description="Disordered" evidence="2">
    <location>
        <begin position="312"/>
        <end position="530"/>
    </location>
</feature>
<dbReference type="Bgee" id="ENSOANG00000040529">
    <property type="expression patterns" value="Expressed in cerebellum and 7 other cell types or tissues"/>
</dbReference>
<keyword evidence="3" id="KW-1133">Transmembrane helix</keyword>
<dbReference type="GO" id="GO:0000139">
    <property type="term" value="C:Golgi membrane"/>
    <property type="evidence" value="ECO:0007669"/>
    <property type="project" value="InterPro"/>
</dbReference>
<gene>
    <name evidence="4" type="primary">LOC103165183</name>
</gene>
<dbReference type="AlphaFoldDB" id="A0A6I8PE89"/>
<evidence type="ECO:0000256" key="3">
    <source>
        <dbReference type="SAM" id="Phobius"/>
    </source>
</evidence>
<dbReference type="Proteomes" id="UP000002279">
    <property type="component" value="Chromosome 5"/>
</dbReference>
<keyword evidence="3" id="KW-0812">Transmembrane</keyword>
<dbReference type="Ensembl" id="ENSOANT00000059229.1">
    <property type="protein sequence ID" value="ENSOANP00000052215.1"/>
    <property type="gene ID" value="ENSOANG00000040529.1"/>
</dbReference>
<dbReference type="GO" id="GO:0005794">
    <property type="term" value="C:Golgi apparatus"/>
    <property type="evidence" value="ECO:0000318"/>
    <property type="project" value="GO_Central"/>
</dbReference>
<dbReference type="InterPro" id="IPR042336">
    <property type="entry name" value="GOLIM4"/>
</dbReference>